<gene>
    <name evidence="2" type="ORF">JVT61DRAFT_12097</name>
</gene>
<reference evidence="2" key="1">
    <citation type="submission" date="2021-03" db="EMBL/GenBank/DDBJ databases">
        <title>Evolutionary innovations through gain and loss of genes in the ectomycorrhizal Boletales.</title>
        <authorList>
            <person name="Wu G."/>
            <person name="Miyauchi S."/>
            <person name="Morin E."/>
            <person name="Yang Z.-L."/>
            <person name="Xu J."/>
            <person name="Martin F.M."/>
        </authorList>
    </citation>
    <scope>NUCLEOTIDE SEQUENCE</scope>
    <source>
        <strain evidence="2">BR01</strain>
    </source>
</reference>
<keyword evidence="3" id="KW-1185">Reference proteome</keyword>
<name>A0A8I2YEA7_9AGAM</name>
<evidence type="ECO:0000313" key="2">
    <source>
        <dbReference type="EMBL" id="KAG6370376.1"/>
    </source>
</evidence>
<protein>
    <submittedName>
        <fullName evidence="2">Uncharacterized protein</fullName>
    </submittedName>
</protein>
<evidence type="ECO:0000256" key="1">
    <source>
        <dbReference type="SAM" id="MobiDB-lite"/>
    </source>
</evidence>
<dbReference type="OrthoDB" id="2693082at2759"/>
<dbReference type="Proteomes" id="UP000683000">
    <property type="component" value="Unassembled WGS sequence"/>
</dbReference>
<organism evidence="2 3">
    <name type="scientific">Boletus reticuloceps</name>
    <dbReference type="NCBI Taxonomy" id="495285"/>
    <lineage>
        <taxon>Eukaryota</taxon>
        <taxon>Fungi</taxon>
        <taxon>Dikarya</taxon>
        <taxon>Basidiomycota</taxon>
        <taxon>Agaricomycotina</taxon>
        <taxon>Agaricomycetes</taxon>
        <taxon>Agaricomycetidae</taxon>
        <taxon>Boletales</taxon>
        <taxon>Boletineae</taxon>
        <taxon>Boletaceae</taxon>
        <taxon>Boletoideae</taxon>
        <taxon>Boletus</taxon>
    </lineage>
</organism>
<sequence>MEALQMLSQIYSTPFTSITTHTRNADQNANEDSGEDGWSGLDSEGTALWEGLSGYIDVPNETASRAHKNLQQENVLAEGSQHFLKVFGEVDQVCQ</sequence>
<comment type="caution">
    <text evidence="2">The sequence shown here is derived from an EMBL/GenBank/DDBJ whole genome shotgun (WGS) entry which is preliminary data.</text>
</comment>
<feature type="compositionally biased region" description="Polar residues" evidence="1">
    <location>
        <begin position="18"/>
        <end position="31"/>
    </location>
</feature>
<feature type="region of interest" description="Disordered" evidence="1">
    <location>
        <begin position="18"/>
        <end position="45"/>
    </location>
</feature>
<accession>A0A8I2YEA7</accession>
<dbReference type="EMBL" id="JAGFBS010000052">
    <property type="protein sequence ID" value="KAG6370376.1"/>
    <property type="molecule type" value="Genomic_DNA"/>
</dbReference>
<proteinExistence type="predicted"/>
<dbReference type="AlphaFoldDB" id="A0A8I2YEA7"/>
<evidence type="ECO:0000313" key="3">
    <source>
        <dbReference type="Proteomes" id="UP000683000"/>
    </source>
</evidence>